<comment type="caution">
    <text evidence="2">The sequence shown here is derived from an EMBL/GenBank/DDBJ whole genome shotgun (WGS) entry which is preliminary data.</text>
</comment>
<evidence type="ECO:0000313" key="6">
    <source>
        <dbReference type="Proteomes" id="UP000636709"/>
    </source>
</evidence>
<keyword evidence="6" id="KW-1185">Reference proteome</keyword>
<name>A0A835DY70_9POAL</name>
<evidence type="ECO:0000313" key="3">
    <source>
        <dbReference type="EMBL" id="KAF8648048.1"/>
    </source>
</evidence>
<accession>A0A835DY70</accession>
<evidence type="ECO:0000313" key="1">
    <source>
        <dbReference type="EMBL" id="KAF8648046.1"/>
    </source>
</evidence>
<proteinExistence type="predicted"/>
<reference evidence="2" key="1">
    <citation type="submission" date="2020-07" db="EMBL/GenBank/DDBJ databases">
        <title>Genome sequence and genetic diversity analysis of an under-domesticated orphan crop, white fonio (Digitaria exilis).</title>
        <authorList>
            <person name="Bennetzen J.L."/>
            <person name="Chen S."/>
            <person name="Ma X."/>
            <person name="Wang X."/>
            <person name="Yssel A.E.J."/>
            <person name="Chaluvadi S.R."/>
            <person name="Johnson M."/>
            <person name="Gangashetty P."/>
            <person name="Hamidou F."/>
            <person name="Sanogo M.D."/>
            <person name="Zwaenepoel A."/>
            <person name="Wallace J."/>
            <person name="Van De Peer Y."/>
            <person name="Van Deynze A."/>
        </authorList>
    </citation>
    <scope>NUCLEOTIDE SEQUENCE</scope>
    <source>
        <tissue evidence="2">Leaves</tissue>
    </source>
</reference>
<dbReference type="EMBL" id="JACEFO010002821">
    <property type="protein sequence ID" value="KAF8648049.1"/>
    <property type="molecule type" value="Genomic_DNA"/>
</dbReference>
<dbReference type="EMBL" id="JACEFO010002821">
    <property type="protein sequence ID" value="KAF8648047.1"/>
    <property type="molecule type" value="Genomic_DNA"/>
</dbReference>
<dbReference type="EMBL" id="JACEFO010002821">
    <property type="protein sequence ID" value="KAF8648046.1"/>
    <property type="molecule type" value="Genomic_DNA"/>
</dbReference>
<dbReference type="AlphaFoldDB" id="A0A835DY70"/>
<dbReference type="EMBL" id="JACEFO010002821">
    <property type="protein sequence ID" value="KAF8648048.1"/>
    <property type="molecule type" value="Genomic_DNA"/>
</dbReference>
<dbReference type="Proteomes" id="UP000636709">
    <property type="component" value="Unassembled WGS sequence"/>
</dbReference>
<protein>
    <submittedName>
        <fullName evidence="2">Uncharacterized protein</fullName>
    </submittedName>
</protein>
<evidence type="ECO:0000313" key="2">
    <source>
        <dbReference type="EMBL" id="KAF8648047.1"/>
    </source>
</evidence>
<evidence type="ECO:0000313" key="4">
    <source>
        <dbReference type="EMBL" id="KAF8648049.1"/>
    </source>
</evidence>
<dbReference type="OrthoDB" id="695716at2759"/>
<organism evidence="2 6">
    <name type="scientific">Digitaria exilis</name>
    <dbReference type="NCBI Taxonomy" id="1010633"/>
    <lineage>
        <taxon>Eukaryota</taxon>
        <taxon>Viridiplantae</taxon>
        <taxon>Streptophyta</taxon>
        <taxon>Embryophyta</taxon>
        <taxon>Tracheophyta</taxon>
        <taxon>Spermatophyta</taxon>
        <taxon>Magnoliopsida</taxon>
        <taxon>Liliopsida</taxon>
        <taxon>Poales</taxon>
        <taxon>Poaceae</taxon>
        <taxon>PACMAD clade</taxon>
        <taxon>Panicoideae</taxon>
        <taxon>Panicodae</taxon>
        <taxon>Paniceae</taxon>
        <taxon>Anthephorinae</taxon>
        <taxon>Digitaria</taxon>
    </lineage>
</organism>
<gene>
    <name evidence="1" type="ORF">HU200_065083</name>
    <name evidence="2" type="ORF">HU200_065084</name>
    <name evidence="3" type="ORF">HU200_065085</name>
    <name evidence="4" type="ORF">HU200_065086</name>
    <name evidence="5" type="ORF">HU200_065087</name>
</gene>
<sequence>MSALRLMPRTLALMAVQRQMAASRSTSPCRSGQHWSFPTGRLSFRRFSTLAHTLSFSASIGHEPLLDGGVGTAGGLGATGGVGVGQLGSQLSTTPAAKQRTARNTTSLGNAIPMMFKLEASFELVPS</sequence>
<evidence type="ECO:0000313" key="5">
    <source>
        <dbReference type="EMBL" id="KAF8648050.1"/>
    </source>
</evidence>
<dbReference type="EMBL" id="JACEFO010002821">
    <property type="protein sequence ID" value="KAF8648050.1"/>
    <property type="molecule type" value="Genomic_DNA"/>
</dbReference>